<dbReference type="Gene3D" id="1.10.3720.10">
    <property type="entry name" value="MetI-like"/>
    <property type="match status" value="1"/>
</dbReference>
<keyword evidence="5 7" id="KW-1133">Transmembrane helix</keyword>
<evidence type="ECO:0000313" key="10">
    <source>
        <dbReference type="EMBL" id="AVL99453.1"/>
    </source>
</evidence>
<gene>
    <name evidence="10" type="ORF">C6V83_03295</name>
</gene>
<dbReference type="GO" id="GO:0005886">
    <property type="term" value="C:plasma membrane"/>
    <property type="evidence" value="ECO:0007669"/>
    <property type="project" value="UniProtKB-SubCell"/>
</dbReference>
<dbReference type="PANTHER" id="PTHR30151">
    <property type="entry name" value="ALKANE SULFONATE ABC TRANSPORTER-RELATED, MEMBRANE SUBUNIT"/>
    <property type="match status" value="1"/>
</dbReference>
<evidence type="ECO:0000256" key="1">
    <source>
        <dbReference type="ARBA" id="ARBA00004651"/>
    </source>
</evidence>
<keyword evidence="3" id="KW-1003">Cell membrane</keyword>
<keyword evidence="4 7" id="KW-0812">Transmembrane</keyword>
<feature type="transmembrane region" description="Helical" evidence="7">
    <location>
        <begin position="140"/>
        <end position="158"/>
    </location>
</feature>
<dbReference type="SUPFAM" id="SSF161098">
    <property type="entry name" value="MetI-like"/>
    <property type="match status" value="1"/>
</dbReference>
<dbReference type="GO" id="GO:0042918">
    <property type="term" value="P:alkanesulfonate transmembrane transport"/>
    <property type="evidence" value="ECO:0007669"/>
    <property type="project" value="UniProtKB-ARBA"/>
</dbReference>
<sequence>MTGVLTRPPLDAPSVRSGPGHVSENPERVSIAQRLSAIRLPTIGWSALLRLVSPVVLLILWQVLSVTGVLPEDKLAAPSQVFAAAQETWADGSLSAALPVSLERVAYGLVLGVTLALVLGLLVGFFRVADLAIDPPLQMLRTIPFLGLIPLFVVWFGIGEEPKIFLIALGVMFPLYLNLVAGIQSVDPKLIEAGRSLGLGRWGLARTVILPGSVPSALTGFRLSLSVAWLSLIVAEQINADAGLGYLVMNARTYLRDDIIVLGLVIYAFLGLTTDWIVRGLESYLLRWRVAR</sequence>
<dbReference type="CDD" id="cd06261">
    <property type="entry name" value="TM_PBP2"/>
    <property type="match status" value="1"/>
</dbReference>
<dbReference type="FunFam" id="1.10.3720.10:FF:000003">
    <property type="entry name" value="Aliphatic sulfonate ABC transporter permease"/>
    <property type="match status" value="1"/>
</dbReference>
<feature type="transmembrane region" description="Helical" evidence="7">
    <location>
        <begin position="164"/>
        <end position="183"/>
    </location>
</feature>
<evidence type="ECO:0000256" key="8">
    <source>
        <dbReference type="SAM" id="MobiDB-lite"/>
    </source>
</evidence>
<evidence type="ECO:0000256" key="3">
    <source>
        <dbReference type="ARBA" id="ARBA00022475"/>
    </source>
</evidence>
<feature type="transmembrane region" description="Helical" evidence="7">
    <location>
        <begin position="43"/>
        <end position="64"/>
    </location>
</feature>
<dbReference type="InterPro" id="IPR035906">
    <property type="entry name" value="MetI-like_sf"/>
</dbReference>
<feature type="transmembrane region" description="Helical" evidence="7">
    <location>
        <begin position="259"/>
        <end position="278"/>
    </location>
</feature>
<name>A0A2S0KCS1_9ACTN</name>
<feature type="transmembrane region" description="Helical" evidence="7">
    <location>
        <begin position="105"/>
        <end position="128"/>
    </location>
</feature>
<dbReference type="Proteomes" id="UP000239814">
    <property type="component" value="Chromosome"/>
</dbReference>
<accession>A0A2S0KCS1</accession>
<evidence type="ECO:0000256" key="4">
    <source>
        <dbReference type="ARBA" id="ARBA00022692"/>
    </source>
</evidence>
<keyword evidence="6 7" id="KW-0472">Membrane</keyword>
<feature type="domain" description="ABC transmembrane type-1" evidence="9">
    <location>
        <begin position="94"/>
        <end position="278"/>
    </location>
</feature>
<keyword evidence="11" id="KW-1185">Reference proteome</keyword>
<evidence type="ECO:0000259" key="9">
    <source>
        <dbReference type="PROSITE" id="PS50928"/>
    </source>
</evidence>
<feature type="region of interest" description="Disordered" evidence="8">
    <location>
        <begin position="1"/>
        <end position="24"/>
    </location>
</feature>
<keyword evidence="2 7" id="KW-0813">Transport</keyword>
<dbReference type="OrthoDB" id="9796361at2"/>
<dbReference type="InterPro" id="IPR000515">
    <property type="entry name" value="MetI-like"/>
</dbReference>
<evidence type="ECO:0000256" key="5">
    <source>
        <dbReference type="ARBA" id="ARBA00022989"/>
    </source>
</evidence>
<evidence type="ECO:0000256" key="6">
    <source>
        <dbReference type="ARBA" id="ARBA00023136"/>
    </source>
</evidence>
<comment type="similarity">
    <text evidence="7">Belongs to the binding-protein-dependent transport system permease family.</text>
</comment>
<comment type="subcellular location">
    <subcellularLocation>
        <location evidence="1 7">Cell membrane</location>
        <topology evidence="1 7">Multi-pass membrane protein</topology>
    </subcellularLocation>
</comment>
<proteinExistence type="inferred from homology"/>
<dbReference type="EMBL" id="CP027433">
    <property type="protein sequence ID" value="AVL99453.1"/>
    <property type="molecule type" value="Genomic_DNA"/>
</dbReference>
<evidence type="ECO:0000256" key="2">
    <source>
        <dbReference type="ARBA" id="ARBA00022448"/>
    </source>
</evidence>
<reference evidence="10 11" key="1">
    <citation type="submission" date="2018-03" db="EMBL/GenBank/DDBJ databases">
        <title>Characteristics and genome of n-alkane degrading marine bacteria Gordonia iterans isolated from crude oil contaminated in Tae-an, South Korea.</title>
        <authorList>
            <person name="Lee S.-S."/>
            <person name="Kim H."/>
        </authorList>
    </citation>
    <scope>NUCLEOTIDE SEQUENCE [LARGE SCALE GENOMIC DNA]</scope>
    <source>
        <strain evidence="10 11">Co17</strain>
    </source>
</reference>
<evidence type="ECO:0000313" key="11">
    <source>
        <dbReference type="Proteomes" id="UP000239814"/>
    </source>
</evidence>
<dbReference type="PROSITE" id="PS50928">
    <property type="entry name" value="ABC_TM1"/>
    <property type="match status" value="1"/>
</dbReference>
<dbReference type="PANTHER" id="PTHR30151:SF38">
    <property type="entry name" value="ALIPHATIC SULFONATES TRANSPORT PERMEASE PROTEIN SSUC-RELATED"/>
    <property type="match status" value="1"/>
</dbReference>
<dbReference type="AlphaFoldDB" id="A0A2S0KCS1"/>
<organism evidence="10 11">
    <name type="scientific">Gordonia iterans</name>
    <dbReference type="NCBI Taxonomy" id="1004901"/>
    <lineage>
        <taxon>Bacteria</taxon>
        <taxon>Bacillati</taxon>
        <taxon>Actinomycetota</taxon>
        <taxon>Actinomycetes</taxon>
        <taxon>Mycobacteriales</taxon>
        <taxon>Gordoniaceae</taxon>
        <taxon>Gordonia</taxon>
    </lineage>
</organism>
<dbReference type="Pfam" id="PF00528">
    <property type="entry name" value="BPD_transp_1"/>
    <property type="match status" value="1"/>
</dbReference>
<dbReference type="KEGG" id="git:C6V83_03295"/>
<evidence type="ECO:0000256" key="7">
    <source>
        <dbReference type="RuleBase" id="RU363032"/>
    </source>
</evidence>
<protein>
    <submittedName>
        <fullName evidence="10">ABC transporter permease</fullName>
    </submittedName>
</protein>
<dbReference type="RefSeq" id="WP_105941188.1">
    <property type="nucleotide sequence ID" value="NZ_CP027433.1"/>
</dbReference>